<dbReference type="Pfam" id="PF03106">
    <property type="entry name" value="WRKY"/>
    <property type="match status" value="1"/>
</dbReference>
<dbReference type="GO" id="GO:0043565">
    <property type="term" value="F:sequence-specific DNA binding"/>
    <property type="evidence" value="ECO:0007669"/>
    <property type="project" value="InterPro"/>
</dbReference>
<dbReference type="GO" id="GO:0005634">
    <property type="term" value="C:nucleus"/>
    <property type="evidence" value="ECO:0007669"/>
    <property type="project" value="UniProtKB-SubCell"/>
</dbReference>
<organism evidence="8 9">
    <name type="scientific">Nyssa sinensis</name>
    <dbReference type="NCBI Taxonomy" id="561372"/>
    <lineage>
        <taxon>Eukaryota</taxon>
        <taxon>Viridiplantae</taxon>
        <taxon>Streptophyta</taxon>
        <taxon>Embryophyta</taxon>
        <taxon>Tracheophyta</taxon>
        <taxon>Spermatophyta</taxon>
        <taxon>Magnoliopsida</taxon>
        <taxon>eudicotyledons</taxon>
        <taxon>Gunneridae</taxon>
        <taxon>Pentapetalae</taxon>
        <taxon>asterids</taxon>
        <taxon>Cornales</taxon>
        <taxon>Nyssaceae</taxon>
        <taxon>Nyssa</taxon>
    </lineage>
</organism>
<evidence type="ECO:0000313" key="8">
    <source>
        <dbReference type="EMBL" id="KAA8539704.1"/>
    </source>
</evidence>
<dbReference type="Gene3D" id="2.20.25.80">
    <property type="entry name" value="WRKY domain"/>
    <property type="match status" value="1"/>
</dbReference>
<sequence>METPWPEKICTNREKVMEELAKGRDFTTQLQVLLDKPVGDHGSVLAEELLVKILRSFTDTLSVLSPCKSAEVCQIPVTARVGSHNSGDRKSENSGESSKTPALKEGRGCYKRRRTLDSWIIVSPTMEDEYAWRKYGQKGILNAKFPRCYFRCAHKKNQGCGAIKQVQRMKEDPNMYQTTYFGRHTCRETPAAPRMIISDSDPVESYLLSFESKKISTELVKEESKEETHSDPCNNLSSLDSIVWPDLMAMESFGAALMMGSNHDHDQDVISSVYSSASTSPAGLDVDCFIKHVDFDNDFHFDEIEFI</sequence>
<evidence type="ECO:0000256" key="5">
    <source>
        <dbReference type="ARBA" id="ARBA00023242"/>
    </source>
</evidence>
<dbReference type="PROSITE" id="PS50811">
    <property type="entry name" value="WRKY"/>
    <property type="match status" value="1"/>
</dbReference>
<dbReference type="InterPro" id="IPR003657">
    <property type="entry name" value="WRKY_dom"/>
</dbReference>
<evidence type="ECO:0000256" key="2">
    <source>
        <dbReference type="ARBA" id="ARBA00023015"/>
    </source>
</evidence>
<comment type="subcellular location">
    <subcellularLocation>
        <location evidence="1">Nucleus</location>
    </subcellularLocation>
</comment>
<gene>
    <name evidence="8" type="ORF">F0562_026396</name>
</gene>
<dbReference type="Proteomes" id="UP000325577">
    <property type="component" value="Linkage Group LG14"/>
</dbReference>
<dbReference type="InterPro" id="IPR044810">
    <property type="entry name" value="WRKY_plant"/>
</dbReference>
<accession>A0A5J5BAN0</accession>
<keyword evidence="4" id="KW-0804">Transcription</keyword>
<evidence type="ECO:0000313" key="9">
    <source>
        <dbReference type="Proteomes" id="UP000325577"/>
    </source>
</evidence>
<reference evidence="8 9" key="1">
    <citation type="submission" date="2019-09" db="EMBL/GenBank/DDBJ databases">
        <title>A chromosome-level genome assembly of the Chinese tupelo Nyssa sinensis.</title>
        <authorList>
            <person name="Yang X."/>
            <person name="Kang M."/>
            <person name="Yang Y."/>
            <person name="Xiong H."/>
            <person name="Wang M."/>
            <person name="Zhang Z."/>
            <person name="Wang Z."/>
            <person name="Wu H."/>
            <person name="Ma T."/>
            <person name="Liu J."/>
            <person name="Xi Z."/>
        </authorList>
    </citation>
    <scope>NUCLEOTIDE SEQUENCE [LARGE SCALE GENOMIC DNA]</scope>
    <source>
        <strain evidence="8">J267</strain>
        <tissue evidence="8">Leaf</tissue>
    </source>
</reference>
<protein>
    <recommendedName>
        <fullName evidence="7">WRKY domain-containing protein</fullName>
    </recommendedName>
</protein>
<evidence type="ECO:0000256" key="6">
    <source>
        <dbReference type="SAM" id="MobiDB-lite"/>
    </source>
</evidence>
<evidence type="ECO:0000256" key="3">
    <source>
        <dbReference type="ARBA" id="ARBA00023125"/>
    </source>
</evidence>
<evidence type="ECO:0000259" key="7">
    <source>
        <dbReference type="PROSITE" id="PS50811"/>
    </source>
</evidence>
<feature type="region of interest" description="Disordered" evidence="6">
    <location>
        <begin position="81"/>
        <end position="105"/>
    </location>
</feature>
<dbReference type="InterPro" id="IPR036576">
    <property type="entry name" value="WRKY_dom_sf"/>
</dbReference>
<dbReference type="GO" id="GO:0003700">
    <property type="term" value="F:DNA-binding transcription factor activity"/>
    <property type="evidence" value="ECO:0007669"/>
    <property type="project" value="InterPro"/>
</dbReference>
<feature type="domain" description="WRKY" evidence="7">
    <location>
        <begin position="126"/>
        <end position="184"/>
    </location>
</feature>
<evidence type="ECO:0000256" key="4">
    <source>
        <dbReference type="ARBA" id="ARBA00023163"/>
    </source>
</evidence>
<dbReference type="EMBL" id="CM018037">
    <property type="protein sequence ID" value="KAA8539704.1"/>
    <property type="molecule type" value="Genomic_DNA"/>
</dbReference>
<dbReference type="PANTHER" id="PTHR31282">
    <property type="entry name" value="WRKY TRANSCRIPTION FACTOR 21-RELATED"/>
    <property type="match status" value="1"/>
</dbReference>
<keyword evidence="9" id="KW-1185">Reference proteome</keyword>
<dbReference type="AlphaFoldDB" id="A0A5J5BAN0"/>
<evidence type="ECO:0000256" key="1">
    <source>
        <dbReference type="ARBA" id="ARBA00004123"/>
    </source>
</evidence>
<keyword evidence="3" id="KW-0238">DNA-binding</keyword>
<name>A0A5J5BAN0_9ASTE</name>
<dbReference type="SUPFAM" id="SSF118290">
    <property type="entry name" value="WRKY DNA-binding domain"/>
    <property type="match status" value="1"/>
</dbReference>
<dbReference type="SMART" id="SM00774">
    <property type="entry name" value="WRKY"/>
    <property type="match status" value="1"/>
</dbReference>
<dbReference type="OrthoDB" id="2021064at2759"/>
<proteinExistence type="predicted"/>
<keyword evidence="5" id="KW-0539">Nucleus</keyword>
<keyword evidence="2" id="KW-0805">Transcription regulation</keyword>